<dbReference type="EMBL" id="WVUH01000443">
    <property type="protein sequence ID" value="MBO4210275.1"/>
    <property type="molecule type" value="Genomic_DNA"/>
</dbReference>
<evidence type="ECO:0000259" key="1">
    <source>
        <dbReference type="Pfam" id="PF13480"/>
    </source>
</evidence>
<name>A0ABS3W0G4_MICEH</name>
<dbReference type="Gene3D" id="3.40.630.30">
    <property type="match status" value="1"/>
</dbReference>
<protein>
    <submittedName>
        <fullName evidence="2">GNAT family N-acetyltransferase</fullName>
    </submittedName>
</protein>
<dbReference type="Proteomes" id="UP000823521">
    <property type="component" value="Unassembled WGS sequence"/>
</dbReference>
<organism evidence="2 3">
    <name type="scientific">Micromonospora echinofusca</name>
    <dbReference type="NCBI Taxonomy" id="47858"/>
    <lineage>
        <taxon>Bacteria</taxon>
        <taxon>Bacillati</taxon>
        <taxon>Actinomycetota</taxon>
        <taxon>Actinomycetes</taxon>
        <taxon>Micromonosporales</taxon>
        <taxon>Micromonosporaceae</taxon>
        <taxon>Micromonospora</taxon>
    </lineage>
</organism>
<keyword evidence="3" id="KW-1185">Reference proteome</keyword>
<gene>
    <name evidence="2" type="ORF">GSF22_30415</name>
</gene>
<dbReference type="InterPro" id="IPR016181">
    <property type="entry name" value="Acyl_CoA_acyltransferase"/>
</dbReference>
<evidence type="ECO:0000313" key="2">
    <source>
        <dbReference type="EMBL" id="MBO4210275.1"/>
    </source>
</evidence>
<feature type="domain" description="BioF2-like acetyltransferase" evidence="1">
    <location>
        <begin position="182"/>
        <end position="316"/>
    </location>
</feature>
<proteinExistence type="predicted"/>
<accession>A0ABS3W0G4</accession>
<dbReference type="RefSeq" id="WP_208817370.1">
    <property type="nucleotide sequence ID" value="NZ_WVUH01000443.1"/>
</dbReference>
<dbReference type="SUPFAM" id="SSF55729">
    <property type="entry name" value="Acyl-CoA N-acyltransferases (Nat)"/>
    <property type="match status" value="1"/>
</dbReference>
<dbReference type="Pfam" id="PF13480">
    <property type="entry name" value="Acetyltransf_6"/>
    <property type="match status" value="1"/>
</dbReference>
<evidence type="ECO:0000313" key="3">
    <source>
        <dbReference type="Proteomes" id="UP000823521"/>
    </source>
</evidence>
<comment type="caution">
    <text evidence="2">The sequence shown here is derived from an EMBL/GenBank/DDBJ whole genome shotgun (WGS) entry which is preliminary data.</text>
</comment>
<reference evidence="2 3" key="1">
    <citation type="submission" date="2019-12" db="EMBL/GenBank/DDBJ databases">
        <title>Whole genome sequencing of endophytic Actinobacterium Micromonospora sp. MPMI6T.</title>
        <authorList>
            <person name="Evv R."/>
            <person name="Podile A.R."/>
        </authorList>
    </citation>
    <scope>NUCLEOTIDE SEQUENCE [LARGE SCALE GENOMIC DNA]</scope>
    <source>
        <strain evidence="2 3">MPMI6</strain>
    </source>
</reference>
<dbReference type="InterPro" id="IPR038740">
    <property type="entry name" value="BioF2-like_GNAT_dom"/>
</dbReference>
<sequence length="370" mass="41325">MTSAPLRVTILDPLPERAEWAGLPDGGSYYSTPAWLRCSSRMTGGPVGAVEVRDGDRVVVVAPYWITTGRENPWRTPTKVLAPVDLPGERFLIAGTSTGYVSEMPAVDAGYRRRAVPLIVDALHDRAVAHGVDGCLALYARTELVEEYRRVLPGRTPVLLDAEAVQPVPATFDAYPAGVSAARRRRVRAEWRRFQQAGYTLDVERLTDCRDEFVPLYQQLERRHGTDLDADELHRVLTEMARTCGDADRVFTARRAGRLVAACLCYVDGRQLTARMFAVDYSATMEAFEYFGVTYYLPMRYAIEHGYRWLSLGTGTFGPKLARGAVLHPLWAVDLNPTPLWAGDAASAENLRRLDDYAVHPAQWADPPRW</sequence>